<proteinExistence type="inferred from homology"/>
<dbReference type="SUPFAM" id="SSF58104">
    <property type="entry name" value="Methyl-accepting chemotaxis protein (MCP) signaling domain"/>
    <property type="match status" value="1"/>
</dbReference>
<reference evidence="7 8" key="1">
    <citation type="submission" date="2016-10" db="EMBL/GenBank/DDBJ databases">
        <authorList>
            <person name="de Groot N.N."/>
        </authorList>
    </citation>
    <scope>NUCLEOTIDE SEQUENCE [LARGE SCALE GENOMIC DNA]</scope>
    <source>
        <strain evidence="7 8">DSM 14789</strain>
    </source>
</reference>
<name>A0A1G9IFJ9_9GAMM</name>
<dbReference type="InterPro" id="IPR051310">
    <property type="entry name" value="MCP_chemotaxis"/>
</dbReference>
<accession>A0A1G9IFJ9</accession>
<organism evidence="7 8">
    <name type="scientific">Modicisalibacter muralis</name>
    <dbReference type="NCBI Taxonomy" id="119000"/>
    <lineage>
        <taxon>Bacteria</taxon>
        <taxon>Pseudomonadati</taxon>
        <taxon>Pseudomonadota</taxon>
        <taxon>Gammaproteobacteria</taxon>
        <taxon>Oceanospirillales</taxon>
        <taxon>Halomonadaceae</taxon>
        <taxon>Modicisalibacter</taxon>
    </lineage>
</organism>
<feature type="region of interest" description="Disordered" evidence="4">
    <location>
        <begin position="489"/>
        <end position="520"/>
    </location>
</feature>
<keyword evidence="5" id="KW-0472">Membrane</keyword>
<feature type="transmembrane region" description="Helical" evidence="5">
    <location>
        <begin position="45"/>
        <end position="63"/>
    </location>
</feature>
<feature type="compositionally biased region" description="Low complexity" evidence="4">
    <location>
        <begin position="498"/>
        <end position="507"/>
    </location>
</feature>
<comment type="similarity">
    <text evidence="2">Belongs to the methyl-accepting chemotaxis (MCP) protein family.</text>
</comment>
<dbReference type="AlphaFoldDB" id="A0A1G9IFJ9"/>
<dbReference type="PROSITE" id="PS50111">
    <property type="entry name" value="CHEMOTAXIS_TRANSDUC_2"/>
    <property type="match status" value="1"/>
</dbReference>
<keyword evidence="8" id="KW-1185">Reference proteome</keyword>
<dbReference type="GO" id="GO:0007165">
    <property type="term" value="P:signal transduction"/>
    <property type="evidence" value="ECO:0007669"/>
    <property type="project" value="UniProtKB-KW"/>
</dbReference>
<feature type="transmembrane region" description="Helical" evidence="5">
    <location>
        <begin position="118"/>
        <end position="144"/>
    </location>
</feature>
<feature type="domain" description="Methyl-accepting transducer" evidence="6">
    <location>
        <begin position="236"/>
        <end position="465"/>
    </location>
</feature>
<evidence type="ECO:0000256" key="5">
    <source>
        <dbReference type="SAM" id="Phobius"/>
    </source>
</evidence>
<evidence type="ECO:0000313" key="7">
    <source>
        <dbReference type="EMBL" id="SDL23795.1"/>
    </source>
</evidence>
<dbReference type="GO" id="GO:0016020">
    <property type="term" value="C:membrane"/>
    <property type="evidence" value="ECO:0007669"/>
    <property type="project" value="InterPro"/>
</dbReference>
<dbReference type="SMART" id="SM00283">
    <property type="entry name" value="MA"/>
    <property type="match status" value="1"/>
</dbReference>
<keyword evidence="1" id="KW-0145">Chemotaxis</keyword>
<dbReference type="GO" id="GO:0006935">
    <property type="term" value="P:chemotaxis"/>
    <property type="evidence" value="ECO:0007669"/>
    <property type="project" value="UniProtKB-KW"/>
</dbReference>
<dbReference type="Proteomes" id="UP000198654">
    <property type="component" value="Unassembled WGS sequence"/>
</dbReference>
<dbReference type="PANTHER" id="PTHR43531:SF11">
    <property type="entry name" value="METHYL-ACCEPTING CHEMOTAXIS PROTEIN 3"/>
    <property type="match status" value="1"/>
</dbReference>
<dbReference type="Gene3D" id="1.10.287.950">
    <property type="entry name" value="Methyl-accepting chemotaxis protein"/>
    <property type="match status" value="1"/>
</dbReference>
<dbReference type="PANTHER" id="PTHR43531">
    <property type="entry name" value="PROTEIN ICFG"/>
    <property type="match status" value="1"/>
</dbReference>
<keyword evidence="5" id="KW-1133">Transmembrane helix</keyword>
<feature type="transmembrane region" description="Helical" evidence="5">
    <location>
        <begin position="94"/>
        <end position="111"/>
    </location>
</feature>
<dbReference type="STRING" id="119000.SAMN05661010_01168"/>
<evidence type="ECO:0000313" key="8">
    <source>
        <dbReference type="Proteomes" id="UP000198654"/>
    </source>
</evidence>
<feature type="transmembrane region" description="Helical" evidence="5">
    <location>
        <begin position="20"/>
        <end position="39"/>
    </location>
</feature>
<evidence type="ECO:0000256" key="4">
    <source>
        <dbReference type="SAM" id="MobiDB-lite"/>
    </source>
</evidence>
<dbReference type="Pfam" id="PF00015">
    <property type="entry name" value="MCPsignal"/>
    <property type="match status" value="1"/>
</dbReference>
<dbReference type="OrthoDB" id="2489132at2"/>
<dbReference type="InterPro" id="IPR004089">
    <property type="entry name" value="MCPsignal_dom"/>
</dbReference>
<evidence type="ECO:0000256" key="1">
    <source>
        <dbReference type="ARBA" id="ARBA00022500"/>
    </source>
</evidence>
<protein>
    <submittedName>
        <fullName evidence="7">Methyl-accepting chemotaxis protein</fullName>
    </submittedName>
</protein>
<dbReference type="EMBL" id="FNGI01000002">
    <property type="protein sequence ID" value="SDL23795.1"/>
    <property type="molecule type" value="Genomic_DNA"/>
</dbReference>
<evidence type="ECO:0000256" key="2">
    <source>
        <dbReference type="ARBA" id="ARBA00029447"/>
    </source>
</evidence>
<evidence type="ECO:0000256" key="3">
    <source>
        <dbReference type="PROSITE-ProRule" id="PRU00284"/>
    </source>
</evidence>
<keyword evidence="5" id="KW-0812">Transmembrane</keyword>
<sequence length="520" mass="55433">MESTTSRKVLCDLAPIYLKANRLMAAILVLLFLATLALASIHDRWASALLVGSAAMLIPLAAMRVQPTALITRLLVATSLMVFSALQIHLLSGMIEAHFSVFILLSVLLAYRDWRTIVCAATVIAVHHALFCYLQHLGFGVYVMPEMHPMSSYVSMVVIHAVYVVVQSIALCILARQMARDAVTGEELGRLSSHIGRRQGVFDLGFDDTAMSSELGAHFKRTMLAVRGTLTSVSSSIAHVLRISEDIVKGDEDLSSRNQRQEVVLSDTINALESLSRTVHDNSTHAREANELAATAGQVAEQGRKLVDELSAAMSRMRESSAKISDITSMIDSIAFQTNILALNAAVEAARAGQSGRGFAVVAAEVRELAQKSASASQDIRALVDTSQRQVADGASKANDVERNMGDILDQTQRVALIMSDISAASREQSEGVNEVSAAINSIGDATRDNGVLVGDMAGAAESLRRQADILSQAVRVFALEASGSAMATPAEHDVSEPGSAAAGPAGWLQRQADDNASLA</sequence>
<gene>
    <name evidence="7" type="ORF">SAMN05661010_01168</name>
</gene>
<keyword evidence="3" id="KW-0807">Transducer</keyword>
<feature type="transmembrane region" description="Helical" evidence="5">
    <location>
        <begin position="150"/>
        <end position="174"/>
    </location>
</feature>
<dbReference type="CDD" id="cd11386">
    <property type="entry name" value="MCP_signal"/>
    <property type="match status" value="1"/>
</dbReference>
<evidence type="ECO:0000259" key="6">
    <source>
        <dbReference type="PROSITE" id="PS50111"/>
    </source>
</evidence>